<feature type="domain" description="GspL cytoplasmic actin-ATPase-like" evidence="10">
    <location>
        <begin position="22"/>
        <end position="141"/>
    </location>
</feature>
<keyword evidence="13" id="KW-1185">Reference proteome</keyword>
<dbReference type="EMBL" id="FOZG01000001">
    <property type="protein sequence ID" value="SFR76926.1"/>
    <property type="molecule type" value="Genomic_DNA"/>
</dbReference>
<dbReference type="NCBIfam" id="TIGR01709">
    <property type="entry name" value="typeII_sec_gspL"/>
    <property type="match status" value="1"/>
</dbReference>
<evidence type="ECO:0000313" key="13">
    <source>
        <dbReference type="Proteomes" id="UP000198824"/>
    </source>
</evidence>
<dbReference type="InterPro" id="IPR025691">
    <property type="entry name" value="GspL_pp_dom"/>
</dbReference>
<dbReference type="GO" id="GO:0009276">
    <property type="term" value="C:Gram-negative-bacterium-type cell wall"/>
    <property type="evidence" value="ECO:0007669"/>
    <property type="project" value="InterPro"/>
</dbReference>
<accession>A0A1I6JD81</accession>
<reference evidence="12 13" key="1">
    <citation type="submission" date="2016-10" db="EMBL/GenBank/DDBJ databases">
        <authorList>
            <person name="de Groot N.N."/>
        </authorList>
    </citation>
    <scope>NUCLEOTIDE SEQUENCE [LARGE SCALE GENOMIC DNA]</scope>
    <source>
        <strain evidence="12 13">S5-249</strain>
    </source>
</reference>
<dbReference type="GO" id="GO:0015628">
    <property type="term" value="P:protein secretion by the type II secretion system"/>
    <property type="evidence" value="ECO:0007669"/>
    <property type="project" value="InterPro"/>
</dbReference>
<dbReference type="GO" id="GO:0015627">
    <property type="term" value="C:type II protein secretion system complex"/>
    <property type="evidence" value="ECO:0007669"/>
    <property type="project" value="InterPro"/>
</dbReference>
<keyword evidence="3" id="KW-0813">Transport</keyword>
<dbReference type="Pfam" id="PF05134">
    <property type="entry name" value="T2SSL"/>
    <property type="match status" value="1"/>
</dbReference>
<evidence type="ECO:0000256" key="7">
    <source>
        <dbReference type="ARBA" id="ARBA00022927"/>
    </source>
</evidence>
<dbReference type="Pfam" id="PF12693">
    <property type="entry name" value="GspL_C"/>
    <property type="match status" value="1"/>
</dbReference>
<dbReference type="STRING" id="1166337.SAMN05192580_0131"/>
<evidence type="ECO:0000256" key="2">
    <source>
        <dbReference type="ARBA" id="ARBA00005318"/>
    </source>
</evidence>
<keyword evidence="7" id="KW-0653">Protein transport</keyword>
<dbReference type="RefSeq" id="WP_165611160.1">
    <property type="nucleotide sequence ID" value="NZ_FOZG01000001.1"/>
</dbReference>
<evidence type="ECO:0000256" key="3">
    <source>
        <dbReference type="ARBA" id="ARBA00022448"/>
    </source>
</evidence>
<evidence type="ECO:0000256" key="8">
    <source>
        <dbReference type="ARBA" id="ARBA00022989"/>
    </source>
</evidence>
<dbReference type="SUPFAM" id="SSF53067">
    <property type="entry name" value="Actin-like ATPase domain"/>
    <property type="match status" value="1"/>
</dbReference>
<gene>
    <name evidence="12" type="ORF">SAMN05192580_0131</name>
</gene>
<keyword evidence="9" id="KW-0472">Membrane</keyword>
<keyword evidence="8" id="KW-1133">Transmembrane helix</keyword>
<dbReference type="GO" id="GO:0005886">
    <property type="term" value="C:plasma membrane"/>
    <property type="evidence" value="ECO:0007669"/>
    <property type="project" value="UniProtKB-SubCell"/>
</dbReference>
<evidence type="ECO:0000256" key="6">
    <source>
        <dbReference type="ARBA" id="ARBA00022692"/>
    </source>
</evidence>
<comment type="similarity">
    <text evidence="2">Belongs to the GSP L family.</text>
</comment>
<dbReference type="InterPro" id="IPR007812">
    <property type="entry name" value="T2SS_protein-GspL"/>
</dbReference>
<evidence type="ECO:0000313" key="12">
    <source>
        <dbReference type="EMBL" id="SFR76926.1"/>
    </source>
</evidence>
<proteinExistence type="inferred from homology"/>
<sequence>MTLLVWPATGDSAAAWWRLGEEGRIARGHDLADVAAMPGERVVLVAPGSAVALHWIELPALAPNQARAAARLAAAEIVAAPLDTLHVAVAAGGEGLRPMAVVEAGLMAGWLAQAAAAGLEPDHVVPEPLLLPLPDEEPAELHWPRDGRVVVRGMTSGHVAEPELAALLAEGSVRLLDDDAVADGLALRLDPPALDLRQGAFARRWRLGVDWRLARRLAGLVGLILLVTLAIQLVRIARYEAAAIGAETRAEAAARSALPRATRIVDPAAQLDRRLADLRGGGLGFSTMAVLLSAAVRDTGGVELTALAFDDDGRLTATVAAPGTVEVDALVARLAAAGLDARASAPRPGGDRPLADLTVTVR</sequence>
<keyword evidence="4" id="KW-1003">Cell membrane</keyword>
<comment type="subcellular location">
    <subcellularLocation>
        <location evidence="1">Cell inner membrane</location>
        <topology evidence="1">Single-pass membrane protein</topology>
    </subcellularLocation>
</comment>
<dbReference type="InterPro" id="IPR024230">
    <property type="entry name" value="GspL_cyto_dom"/>
</dbReference>
<dbReference type="AlphaFoldDB" id="A0A1I6JD81"/>
<keyword evidence="5" id="KW-0997">Cell inner membrane</keyword>
<dbReference type="InterPro" id="IPR043129">
    <property type="entry name" value="ATPase_NBD"/>
</dbReference>
<organism evidence="12 13">
    <name type="scientific">Sphingomonas jatrophae</name>
    <dbReference type="NCBI Taxonomy" id="1166337"/>
    <lineage>
        <taxon>Bacteria</taxon>
        <taxon>Pseudomonadati</taxon>
        <taxon>Pseudomonadota</taxon>
        <taxon>Alphaproteobacteria</taxon>
        <taxon>Sphingomonadales</taxon>
        <taxon>Sphingomonadaceae</taxon>
        <taxon>Sphingomonas</taxon>
    </lineage>
</organism>
<evidence type="ECO:0000259" key="10">
    <source>
        <dbReference type="Pfam" id="PF05134"/>
    </source>
</evidence>
<dbReference type="PIRSF" id="PIRSF015761">
    <property type="entry name" value="Protein_L"/>
    <property type="match status" value="1"/>
</dbReference>
<protein>
    <submittedName>
        <fullName evidence="12">Type II secretion system protein L (GspL)</fullName>
    </submittedName>
</protein>
<dbReference type="Gene3D" id="3.30.420.380">
    <property type="match status" value="1"/>
</dbReference>
<dbReference type="Proteomes" id="UP000198824">
    <property type="component" value="Unassembled WGS sequence"/>
</dbReference>
<feature type="domain" description="GspL periplasmic" evidence="11">
    <location>
        <begin position="212"/>
        <end position="359"/>
    </location>
</feature>
<evidence type="ECO:0000256" key="5">
    <source>
        <dbReference type="ARBA" id="ARBA00022519"/>
    </source>
</evidence>
<evidence type="ECO:0000259" key="11">
    <source>
        <dbReference type="Pfam" id="PF12693"/>
    </source>
</evidence>
<evidence type="ECO:0000256" key="1">
    <source>
        <dbReference type="ARBA" id="ARBA00004377"/>
    </source>
</evidence>
<evidence type="ECO:0000256" key="4">
    <source>
        <dbReference type="ARBA" id="ARBA00022475"/>
    </source>
</evidence>
<evidence type="ECO:0000256" key="9">
    <source>
        <dbReference type="ARBA" id="ARBA00023136"/>
    </source>
</evidence>
<keyword evidence="6" id="KW-0812">Transmembrane</keyword>
<name>A0A1I6JD81_9SPHN</name>